<reference evidence="1 3" key="1">
    <citation type="journal article" date="2017" name="Nature">
        <title>The sunflower genome provides insights into oil metabolism, flowering and Asterid evolution.</title>
        <authorList>
            <person name="Badouin H."/>
            <person name="Gouzy J."/>
            <person name="Grassa C.J."/>
            <person name="Murat F."/>
            <person name="Staton S.E."/>
            <person name="Cottret L."/>
            <person name="Lelandais-Briere C."/>
            <person name="Owens G.L."/>
            <person name="Carrere S."/>
            <person name="Mayjonade B."/>
            <person name="Legrand L."/>
            <person name="Gill N."/>
            <person name="Kane N.C."/>
            <person name="Bowers J.E."/>
            <person name="Hubner S."/>
            <person name="Bellec A."/>
            <person name="Berard A."/>
            <person name="Berges H."/>
            <person name="Blanchet N."/>
            <person name="Boniface M.C."/>
            <person name="Brunel D."/>
            <person name="Catrice O."/>
            <person name="Chaidir N."/>
            <person name="Claudel C."/>
            <person name="Donnadieu C."/>
            <person name="Faraut T."/>
            <person name="Fievet G."/>
            <person name="Helmstetter N."/>
            <person name="King M."/>
            <person name="Knapp S.J."/>
            <person name="Lai Z."/>
            <person name="Le Paslier M.C."/>
            <person name="Lippi Y."/>
            <person name="Lorenzon L."/>
            <person name="Mandel J.R."/>
            <person name="Marage G."/>
            <person name="Marchand G."/>
            <person name="Marquand E."/>
            <person name="Bret-Mestries E."/>
            <person name="Morien E."/>
            <person name="Nambeesan S."/>
            <person name="Nguyen T."/>
            <person name="Pegot-Espagnet P."/>
            <person name="Pouilly N."/>
            <person name="Raftis F."/>
            <person name="Sallet E."/>
            <person name="Schiex T."/>
            <person name="Thomas J."/>
            <person name="Vandecasteele C."/>
            <person name="Vares D."/>
            <person name="Vear F."/>
            <person name="Vautrin S."/>
            <person name="Crespi M."/>
            <person name="Mangin B."/>
            <person name="Burke J.M."/>
            <person name="Salse J."/>
            <person name="Munos S."/>
            <person name="Vincourt P."/>
            <person name="Rieseberg L.H."/>
            <person name="Langlade N.B."/>
        </authorList>
    </citation>
    <scope>NUCLEOTIDE SEQUENCE [LARGE SCALE GENOMIC DNA]</scope>
    <source>
        <strain evidence="3">cv. SF193</strain>
        <tissue evidence="1">Leaves</tissue>
    </source>
</reference>
<gene>
    <name evidence="2" type="ORF">HannXRQ_Chr13g0424421</name>
    <name evidence="1" type="ORF">HanXRQr2_Chr13g0614731</name>
</gene>
<evidence type="ECO:0000313" key="3">
    <source>
        <dbReference type="Proteomes" id="UP000215914"/>
    </source>
</evidence>
<accession>A0A251SXA1</accession>
<dbReference type="InParanoid" id="A0A251SXA1"/>
<keyword evidence="2" id="KW-0830">Ubiquinone</keyword>
<dbReference type="EMBL" id="CM007902">
    <property type="protein sequence ID" value="OTG03470.1"/>
    <property type="molecule type" value="Genomic_DNA"/>
</dbReference>
<keyword evidence="3" id="KW-1185">Reference proteome</keyword>
<dbReference type="Proteomes" id="UP000215914">
    <property type="component" value="Chromosome 13"/>
</dbReference>
<reference evidence="2" key="2">
    <citation type="submission" date="2017-02" db="EMBL/GenBank/DDBJ databases">
        <title>Sunflower complete genome.</title>
        <authorList>
            <person name="Langlade N."/>
            <person name="Munos S."/>
        </authorList>
    </citation>
    <scope>NUCLEOTIDE SEQUENCE [LARGE SCALE GENOMIC DNA]</scope>
    <source>
        <tissue evidence="2">Leaves</tissue>
    </source>
</reference>
<name>A0A251SXA1_HELAN</name>
<evidence type="ECO:0000313" key="1">
    <source>
        <dbReference type="EMBL" id="KAF5775674.1"/>
    </source>
</evidence>
<organism evidence="2 3">
    <name type="scientific">Helianthus annuus</name>
    <name type="common">Common sunflower</name>
    <dbReference type="NCBI Taxonomy" id="4232"/>
    <lineage>
        <taxon>Eukaryota</taxon>
        <taxon>Viridiplantae</taxon>
        <taxon>Streptophyta</taxon>
        <taxon>Embryophyta</taxon>
        <taxon>Tracheophyta</taxon>
        <taxon>Spermatophyta</taxon>
        <taxon>Magnoliopsida</taxon>
        <taxon>eudicotyledons</taxon>
        <taxon>Gunneridae</taxon>
        <taxon>Pentapetalae</taxon>
        <taxon>asterids</taxon>
        <taxon>campanulids</taxon>
        <taxon>Asterales</taxon>
        <taxon>Asteraceae</taxon>
        <taxon>Asteroideae</taxon>
        <taxon>Heliantheae alliance</taxon>
        <taxon>Heliantheae</taxon>
        <taxon>Helianthus</taxon>
    </lineage>
</organism>
<proteinExistence type="predicted"/>
<dbReference type="STRING" id="4232.A0A251SXA1"/>
<reference evidence="1" key="3">
    <citation type="submission" date="2020-06" db="EMBL/GenBank/DDBJ databases">
        <title>Helianthus annuus Genome sequencing and assembly Release 2.</title>
        <authorList>
            <person name="Gouzy J."/>
            <person name="Langlade N."/>
            <person name="Munos S."/>
        </authorList>
    </citation>
    <scope>NUCLEOTIDE SEQUENCE</scope>
    <source>
        <tissue evidence="1">Leaves</tissue>
    </source>
</reference>
<protein>
    <submittedName>
        <fullName evidence="1">Complex I intermediate-associated protein 30</fullName>
    </submittedName>
    <submittedName>
        <fullName evidence="2">Putative NADH:ubiquinone oxidoreductase intermediate-associated protein 30</fullName>
    </submittedName>
</protein>
<dbReference type="EMBL" id="MNCJ02000328">
    <property type="protein sequence ID" value="KAF5775674.1"/>
    <property type="molecule type" value="Genomic_DNA"/>
</dbReference>
<sequence length="125" mass="13937">MVGIRNRRLSIWFGSETEFHHLFLIKGDSPELVEYIGKQNLIKALKENFGLKAGKLVFGFEESTSRDLPWGALDDVVMGGVSESQFRIVPNGGETDGPTGLFTAFSWDGGCIPRESRRQTVNCDR</sequence>
<evidence type="ECO:0000313" key="2">
    <source>
        <dbReference type="EMBL" id="OTG03470.1"/>
    </source>
</evidence>
<dbReference type="Gramene" id="mRNA:HanXRQr2_Chr13g0614731">
    <property type="protein sequence ID" value="mRNA:HanXRQr2_Chr13g0614731"/>
    <property type="gene ID" value="HanXRQr2_Chr13g0614731"/>
</dbReference>
<dbReference type="AlphaFoldDB" id="A0A251SXA1"/>
<dbReference type="OMA" id="EYIGKQN"/>